<sequence>MAAPAAELLASHGSRLRRQRCSPQSDGSYRWRSGLTRIHGSPSGGASHPAPTAPLGGGLPTRCPGPGSAMAAYACAIEQGDHPHPGRQPKDSQDSASSSISSAS</sequence>
<gene>
    <name evidence="2" type="ORF">BDA96_10G188700</name>
</gene>
<accession>A0A921U0R4</accession>
<proteinExistence type="predicted"/>
<dbReference type="Proteomes" id="UP000807115">
    <property type="component" value="Chromosome 10"/>
</dbReference>
<feature type="region of interest" description="Disordered" evidence="1">
    <location>
        <begin position="1"/>
        <end position="104"/>
    </location>
</feature>
<feature type="compositionally biased region" description="Low complexity" evidence="1">
    <location>
        <begin position="94"/>
        <end position="104"/>
    </location>
</feature>
<reference evidence="2" key="1">
    <citation type="journal article" date="2019" name="BMC Genomics">
        <title>A new reference genome for Sorghum bicolor reveals high levels of sequence similarity between sweet and grain genotypes: implications for the genetics of sugar metabolism.</title>
        <authorList>
            <person name="Cooper E.A."/>
            <person name="Brenton Z.W."/>
            <person name="Flinn B.S."/>
            <person name="Jenkins J."/>
            <person name="Shu S."/>
            <person name="Flowers D."/>
            <person name="Luo F."/>
            <person name="Wang Y."/>
            <person name="Xia P."/>
            <person name="Barry K."/>
            <person name="Daum C."/>
            <person name="Lipzen A."/>
            <person name="Yoshinaga Y."/>
            <person name="Schmutz J."/>
            <person name="Saski C."/>
            <person name="Vermerris W."/>
            <person name="Kresovich S."/>
        </authorList>
    </citation>
    <scope>NUCLEOTIDE SEQUENCE</scope>
</reference>
<comment type="caution">
    <text evidence="2">The sequence shown here is derived from an EMBL/GenBank/DDBJ whole genome shotgun (WGS) entry which is preliminary data.</text>
</comment>
<name>A0A921U0R4_SORBI</name>
<reference evidence="2" key="2">
    <citation type="submission" date="2020-10" db="EMBL/GenBank/DDBJ databases">
        <authorList>
            <person name="Cooper E.A."/>
            <person name="Brenton Z.W."/>
            <person name="Flinn B.S."/>
            <person name="Jenkins J."/>
            <person name="Shu S."/>
            <person name="Flowers D."/>
            <person name="Luo F."/>
            <person name="Wang Y."/>
            <person name="Xia P."/>
            <person name="Barry K."/>
            <person name="Daum C."/>
            <person name="Lipzen A."/>
            <person name="Yoshinaga Y."/>
            <person name="Schmutz J."/>
            <person name="Saski C."/>
            <person name="Vermerris W."/>
            <person name="Kresovich S."/>
        </authorList>
    </citation>
    <scope>NUCLEOTIDE SEQUENCE</scope>
</reference>
<evidence type="ECO:0000313" key="2">
    <source>
        <dbReference type="EMBL" id="KAG0514407.1"/>
    </source>
</evidence>
<protein>
    <submittedName>
        <fullName evidence="2">Uncharacterized protein</fullName>
    </submittedName>
</protein>
<organism evidence="2 3">
    <name type="scientific">Sorghum bicolor</name>
    <name type="common">Sorghum</name>
    <name type="synonym">Sorghum vulgare</name>
    <dbReference type="NCBI Taxonomy" id="4558"/>
    <lineage>
        <taxon>Eukaryota</taxon>
        <taxon>Viridiplantae</taxon>
        <taxon>Streptophyta</taxon>
        <taxon>Embryophyta</taxon>
        <taxon>Tracheophyta</taxon>
        <taxon>Spermatophyta</taxon>
        <taxon>Magnoliopsida</taxon>
        <taxon>Liliopsida</taxon>
        <taxon>Poales</taxon>
        <taxon>Poaceae</taxon>
        <taxon>PACMAD clade</taxon>
        <taxon>Panicoideae</taxon>
        <taxon>Andropogonodae</taxon>
        <taxon>Andropogoneae</taxon>
        <taxon>Sorghinae</taxon>
        <taxon>Sorghum</taxon>
    </lineage>
</organism>
<feature type="compositionally biased region" description="Basic and acidic residues" evidence="1">
    <location>
        <begin position="79"/>
        <end position="93"/>
    </location>
</feature>
<dbReference type="EMBL" id="CM027689">
    <property type="protein sequence ID" value="KAG0514407.1"/>
    <property type="molecule type" value="Genomic_DNA"/>
</dbReference>
<evidence type="ECO:0000256" key="1">
    <source>
        <dbReference type="SAM" id="MobiDB-lite"/>
    </source>
</evidence>
<dbReference type="AlphaFoldDB" id="A0A921U0R4"/>
<evidence type="ECO:0000313" key="3">
    <source>
        <dbReference type="Proteomes" id="UP000807115"/>
    </source>
</evidence>